<evidence type="ECO:0000313" key="1">
    <source>
        <dbReference type="EMBL" id="PTH79941.1"/>
    </source>
</evidence>
<accession>A0A2T4MZE4</accession>
<sequence length="200" mass="23132">MKVIESKHEHVGEVKMEVVFGLKSVLAEQGFILEENISDGTHVYLKDGQSIDGELKFNFLHELISVLSEGRSHIMERIGEYNHLVVTGLFNYLIEQCKYIELGTIYFLDCDFYSYYEDHRPGEVLGDEFQRTGVGFVFQEFNHIDRYLKDNAGGMSRDEFIPILIGFLNAYLETSHERLELLELSLISEKTITDTKQYIS</sequence>
<dbReference type="RefSeq" id="WP_107684110.1">
    <property type="nucleotide sequence ID" value="NZ_PZKL01000038.1"/>
</dbReference>
<dbReference type="Proteomes" id="UP000241986">
    <property type="component" value="Unassembled WGS sequence"/>
</dbReference>
<dbReference type="EMBL" id="PZKL01000038">
    <property type="protein sequence ID" value="PTH79941.1"/>
    <property type="molecule type" value="Genomic_DNA"/>
</dbReference>
<gene>
    <name evidence="1" type="ORF">DAA48_16900</name>
</gene>
<proteinExistence type="predicted"/>
<reference evidence="1 2" key="1">
    <citation type="submission" date="2018-03" db="EMBL/GenBank/DDBJ databases">
        <title>Aeromonas veronii whole genome sequencing and analysis.</title>
        <authorList>
            <person name="Xie H."/>
            <person name="Liu T."/>
            <person name="Wang K."/>
        </authorList>
    </citation>
    <scope>NUCLEOTIDE SEQUENCE [LARGE SCALE GENOMIC DNA]</scope>
    <source>
        <strain evidence="1 2">XH.VA.1</strain>
    </source>
</reference>
<dbReference type="AlphaFoldDB" id="A0A2T4MZE4"/>
<protein>
    <submittedName>
        <fullName evidence="1">Uncharacterized protein</fullName>
    </submittedName>
</protein>
<name>A0A2T4MZE4_AERVE</name>
<evidence type="ECO:0000313" key="2">
    <source>
        <dbReference type="Proteomes" id="UP000241986"/>
    </source>
</evidence>
<comment type="caution">
    <text evidence="1">The sequence shown here is derived from an EMBL/GenBank/DDBJ whole genome shotgun (WGS) entry which is preliminary data.</text>
</comment>
<organism evidence="1 2">
    <name type="scientific">Aeromonas veronii</name>
    <dbReference type="NCBI Taxonomy" id="654"/>
    <lineage>
        <taxon>Bacteria</taxon>
        <taxon>Pseudomonadati</taxon>
        <taxon>Pseudomonadota</taxon>
        <taxon>Gammaproteobacteria</taxon>
        <taxon>Aeromonadales</taxon>
        <taxon>Aeromonadaceae</taxon>
        <taxon>Aeromonas</taxon>
    </lineage>
</organism>